<keyword evidence="1" id="KW-0812">Transmembrane</keyword>
<name>A0ABW7MRR7_9FLAO</name>
<feature type="transmembrane region" description="Helical" evidence="1">
    <location>
        <begin position="134"/>
        <end position="155"/>
    </location>
</feature>
<organism evidence="2 3">
    <name type="scientific">Gaetbulibacter aquiaggeris</name>
    <dbReference type="NCBI Taxonomy" id="1735373"/>
    <lineage>
        <taxon>Bacteria</taxon>
        <taxon>Pseudomonadati</taxon>
        <taxon>Bacteroidota</taxon>
        <taxon>Flavobacteriia</taxon>
        <taxon>Flavobacteriales</taxon>
        <taxon>Flavobacteriaceae</taxon>
        <taxon>Gaetbulibacter</taxon>
    </lineage>
</organism>
<accession>A0ABW7MRR7</accession>
<dbReference type="RefSeq" id="WP_395438748.1">
    <property type="nucleotide sequence ID" value="NZ_JBAWKC010000004.1"/>
</dbReference>
<keyword evidence="1" id="KW-1133">Transmembrane helix</keyword>
<dbReference type="EMBL" id="JBAWKC010000004">
    <property type="protein sequence ID" value="MFH6769519.1"/>
    <property type="molecule type" value="Genomic_DNA"/>
</dbReference>
<protein>
    <recommendedName>
        <fullName evidence="4">SMODS and SLOG-associating 2TM effector domain-containing protein</fullName>
    </recommendedName>
</protein>
<evidence type="ECO:0000256" key="1">
    <source>
        <dbReference type="SAM" id="Phobius"/>
    </source>
</evidence>
<gene>
    <name evidence="2" type="ORF">V8G56_12280</name>
</gene>
<sequence length="193" mass="22707">MTSLTRTSSSEKSNIEHIEIKIWLDSYDEMFSDFDPRTYTKRTVSDDFILQVRKVAKDQFRKKMSLKLLLPESARNEQNEQIISERLHDYFKINNEQLIEEKRKANRKGSLLITAGILLMLGASYISYLKSESFYSQVLLILFEAAGWFMLWMGFDQLVYYSGRTLKEFNFYAYMAKAEIKFGSYSEESNLLV</sequence>
<keyword evidence="1" id="KW-0472">Membrane</keyword>
<evidence type="ECO:0008006" key="4">
    <source>
        <dbReference type="Google" id="ProtNLM"/>
    </source>
</evidence>
<proteinExistence type="predicted"/>
<feature type="transmembrane region" description="Helical" evidence="1">
    <location>
        <begin position="109"/>
        <end position="128"/>
    </location>
</feature>
<dbReference type="Proteomes" id="UP001610104">
    <property type="component" value="Unassembled WGS sequence"/>
</dbReference>
<keyword evidence="3" id="KW-1185">Reference proteome</keyword>
<reference evidence="2 3" key="1">
    <citation type="submission" date="2024-02" db="EMBL/GenBank/DDBJ databases">
        <title>A Gaetbulibacter species isolated from tidal flats and genomic insights of their niches.</title>
        <authorList>
            <person name="Ye Y."/>
        </authorList>
    </citation>
    <scope>NUCLEOTIDE SEQUENCE [LARGE SCALE GENOMIC DNA]</scope>
    <source>
        <strain evidence="2 3">KEM-8</strain>
    </source>
</reference>
<comment type="caution">
    <text evidence="2">The sequence shown here is derived from an EMBL/GenBank/DDBJ whole genome shotgun (WGS) entry which is preliminary data.</text>
</comment>
<evidence type="ECO:0000313" key="3">
    <source>
        <dbReference type="Proteomes" id="UP001610104"/>
    </source>
</evidence>
<evidence type="ECO:0000313" key="2">
    <source>
        <dbReference type="EMBL" id="MFH6769519.1"/>
    </source>
</evidence>